<evidence type="ECO:0000313" key="2">
    <source>
        <dbReference type="Proteomes" id="UP000265520"/>
    </source>
</evidence>
<protein>
    <submittedName>
        <fullName evidence="1">Uncharacterized protein</fullName>
    </submittedName>
</protein>
<sequence length="64" mass="7622">MAPFEALYGRKCRTPLCWFESRENVMLGPEIVQQTTEKIKMIRVKMRASQSRQKSYADKRRKDV</sequence>
<evidence type="ECO:0000313" key="1">
    <source>
        <dbReference type="EMBL" id="MCI67628.1"/>
    </source>
</evidence>
<keyword evidence="2" id="KW-1185">Reference proteome</keyword>
<comment type="caution">
    <text evidence="1">The sequence shown here is derived from an EMBL/GenBank/DDBJ whole genome shotgun (WGS) entry which is preliminary data.</text>
</comment>
<accession>A0A392U3G0</accession>
<dbReference type="PANTHER" id="PTHR45835:SF99">
    <property type="entry name" value="CHROMO DOMAIN-CONTAINING PROTEIN-RELATED"/>
    <property type="match status" value="1"/>
</dbReference>
<dbReference type="Proteomes" id="UP000265520">
    <property type="component" value="Unassembled WGS sequence"/>
</dbReference>
<dbReference type="AlphaFoldDB" id="A0A392U3G0"/>
<reference evidence="1 2" key="1">
    <citation type="journal article" date="2018" name="Front. Plant Sci.">
        <title>Red Clover (Trifolium pratense) and Zigzag Clover (T. medium) - A Picture of Genomic Similarities and Differences.</title>
        <authorList>
            <person name="Dluhosova J."/>
            <person name="Istvanek J."/>
            <person name="Nedelnik J."/>
            <person name="Repkova J."/>
        </authorList>
    </citation>
    <scope>NUCLEOTIDE SEQUENCE [LARGE SCALE GENOMIC DNA]</scope>
    <source>
        <strain evidence="2">cv. 10/8</strain>
        <tissue evidence="1">Leaf</tissue>
    </source>
</reference>
<name>A0A392U3G0_9FABA</name>
<proteinExistence type="predicted"/>
<dbReference type="EMBL" id="LXQA010720746">
    <property type="protein sequence ID" value="MCI67628.1"/>
    <property type="molecule type" value="Genomic_DNA"/>
</dbReference>
<organism evidence="1 2">
    <name type="scientific">Trifolium medium</name>
    <dbReference type="NCBI Taxonomy" id="97028"/>
    <lineage>
        <taxon>Eukaryota</taxon>
        <taxon>Viridiplantae</taxon>
        <taxon>Streptophyta</taxon>
        <taxon>Embryophyta</taxon>
        <taxon>Tracheophyta</taxon>
        <taxon>Spermatophyta</taxon>
        <taxon>Magnoliopsida</taxon>
        <taxon>eudicotyledons</taxon>
        <taxon>Gunneridae</taxon>
        <taxon>Pentapetalae</taxon>
        <taxon>rosids</taxon>
        <taxon>fabids</taxon>
        <taxon>Fabales</taxon>
        <taxon>Fabaceae</taxon>
        <taxon>Papilionoideae</taxon>
        <taxon>50 kb inversion clade</taxon>
        <taxon>NPAAA clade</taxon>
        <taxon>Hologalegina</taxon>
        <taxon>IRL clade</taxon>
        <taxon>Trifolieae</taxon>
        <taxon>Trifolium</taxon>
    </lineage>
</organism>
<feature type="non-terminal residue" evidence="1">
    <location>
        <position position="64"/>
    </location>
</feature>
<dbReference type="PANTHER" id="PTHR45835">
    <property type="entry name" value="YALI0A06105P"/>
    <property type="match status" value="1"/>
</dbReference>